<name>A0ABX7TL08_STRCY</name>
<proteinExistence type="predicted"/>
<sequence>MARGSPGKDGPRLNGLRLLRETTWHQAARTGTEHA</sequence>
<evidence type="ECO:0000313" key="2">
    <source>
        <dbReference type="EMBL" id="QTD96181.1"/>
    </source>
</evidence>
<feature type="region of interest" description="Disordered" evidence="1">
    <location>
        <begin position="1"/>
        <end position="35"/>
    </location>
</feature>
<evidence type="ECO:0000256" key="1">
    <source>
        <dbReference type="SAM" id="MobiDB-lite"/>
    </source>
</evidence>
<keyword evidence="3" id="KW-1185">Reference proteome</keyword>
<dbReference type="EMBL" id="CP071839">
    <property type="protein sequence ID" value="QTD96181.1"/>
    <property type="molecule type" value="Genomic_DNA"/>
</dbReference>
<accession>A0ABX7TL08</accession>
<protein>
    <submittedName>
        <fullName evidence="2">Uncharacterized protein</fullName>
    </submittedName>
</protein>
<reference evidence="2 3" key="1">
    <citation type="submission" date="2021-03" db="EMBL/GenBank/DDBJ databases">
        <title>Complete genome sequence of Streptomyces cyanogenus S136, producer of anticancer angucycline landomycin A.</title>
        <authorList>
            <person name="Hrab P."/>
            <person name="Ruckert C."/>
            <person name="Busche T."/>
            <person name="Ostash I."/>
            <person name="Kalinowski J."/>
            <person name="Fedorenko V."/>
            <person name="Yushchuk O."/>
            <person name="Ostash B."/>
        </authorList>
    </citation>
    <scope>NUCLEOTIDE SEQUENCE [LARGE SCALE GENOMIC DNA]</scope>
    <source>
        <strain evidence="2 3">S136</strain>
    </source>
</reference>
<evidence type="ECO:0000313" key="3">
    <source>
        <dbReference type="Proteomes" id="UP000663908"/>
    </source>
</evidence>
<gene>
    <name evidence="2" type="ORF">S1361_02420</name>
</gene>
<dbReference type="Proteomes" id="UP000663908">
    <property type="component" value="Chromosome"/>
</dbReference>
<organism evidence="2 3">
    <name type="scientific">Streptomyces cyanogenus</name>
    <dbReference type="NCBI Taxonomy" id="80860"/>
    <lineage>
        <taxon>Bacteria</taxon>
        <taxon>Bacillati</taxon>
        <taxon>Actinomycetota</taxon>
        <taxon>Actinomycetes</taxon>
        <taxon>Kitasatosporales</taxon>
        <taxon>Streptomycetaceae</taxon>
        <taxon>Streptomyces</taxon>
    </lineage>
</organism>